<gene>
    <name evidence="2" type="ORF">CVT24_013044</name>
</gene>
<feature type="region of interest" description="Disordered" evidence="1">
    <location>
        <begin position="1"/>
        <end position="33"/>
    </location>
</feature>
<dbReference type="Proteomes" id="UP000284842">
    <property type="component" value="Unassembled WGS sequence"/>
</dbReference>
<sequence length="321" mass="37190">MDQDDEYHGEQSAETVQATHGTRSLYPAVKRRPPSHNKLCEQVRKHLESILGKYTFRERNLVSVEEAEAFALTWDSELQSGPSCCDIDSFRIALDSDPTCAWNMSASRVFAHNFLQKHHSSKVGLNVVAQRFIGRICSLKKKYKQCRGGTALRLTALQHGRRMSRKNNVLFHRRRWVFNRHPDLRRHLDVIDKLGVAGMSSDDSDHEQFPAERRSTARPGQSISFVVLKPQWRSELLSEVLHLTDSLYPLLRTADTDDLRGAAPHHRIRVNTIWSRSRKFPKGQPRNSYDYAWRMRKSDLEFIVAPAPDYNYDEVARILRR</sequence>
<protein>
    <submittedName>
        <fullName evidence="2">Uncharacterized protein</fullName>
    </submittedName>
</protein>
<accession>A0A409X2B8</accession>
<dbReference type="InParanoid" id="A0A409X2B8"/>
<evidence type="ECO:0000313" key="3">
    <source>
        <dbReference type="Proteomes" id="UP000284842"/>
    </source>
</evidence>
<feature type="compositionally biased region" description="Polar residues" evidence="1">
    <location>
        <begin position="12"/>
        <end position="22"/>
    </location>
</feature>
<feature type="compositionally biased region" description="Basic and acidic residues" evidence="1">
    <location>
        <begin position="1"/>
        <end position="11"/>
    </location>
</feature>
<proteinExistence type="predicted"/>
<dbReference type="OrthoDB" id="3224221at2759"/>
<organism evidence="2 3">
    <name type="scientific">Panaeolus cyanescens</name>
    <dbReference type="NCBI Taxonomy" id="181874"/>
    <lineage>
        <taxon>Eukaryota</taxon>
        <taxon>Fungi</taxon>
        <taxon>Dikarya</taxon>
        <taxon>Basidiomycota</taxon>
        <taxon>Agaricomycotina</taxon>
        <taxon>Agaricomycetes</taxon>
        <taxon>Agaricomycetidae</taxon>
        <taxon>Agaricales</taxon>
        <taxon>Agaricineae</taxon>
        <taxon>Galeropsidaceae</taxon>
        <taxon>Panaeolus</taxon>
    </lineage>
</organism>
<dbReference type="AlphaFoldDB" id="A0A409X2B8"/>
<comment type="caution">
    <text evidence="2">The sequence shown here is derived from an EMBL/GenBank/DDBJ whole genome shotgun (WGS) entry which is preliminary data.</text>
</comment>
<evidence type="ECO:0000313" key="2">
    <source>
        <dbReference type="EMBL" id="PPQ84896.1"/>
    </source>
</evidence>
<keyword evidence="3" id="KW-1185">Reference proteome</keyword>
<evidence type="ECO:0000256" key="1">
    <source>
        <dbReference type="SAM" id="MobiDB-lite"/>
    </source>
</evidence>
<name>A0A409X2B8_9AGAR</name>
<dbReference type="EMBL" id="NHTK01004795">
    <property type="protein sequence ID" value="PPQ84896.1"/>
    <property type="molecule type" value="Genomic_DNA"/>
</dbReference>
<reference evidence="2 3" key="1">
    <citation type="journal article" date="2018" name="Evol. Lett.">
        <title>Horizontal gene cluster transfer increased hallucinogenic mushroom diversity.</title>
        <authorList>
            <person name="Reynolds H.T."/>
            <person name="Vijayakumar V."/>
            <person name="Gluck-Thaler E."/>
            <person name="Korotkin H.B."/>
            <person name="Matheny P.B."/>
            <person name="Slot J.C."/>
        </authorList>
    </citation>
    <scope>NUCLEOTIDE SEQUENCE [LARGE SCALE GENOMIC DNA]</scope>
    <source>
        <strain evidence="2 3">2629</strain>
    </source>
</reference>